<name>A0A3B1ANU3_9ZZZZ</name>
<sequence>MNICNDKHHDKPSTSRQLFSHVKKSETTMHDVRDLMLDILVQYQKVDKVGFSLGVLDKSASFSDKVSWCSIIGKLDHHKQTLDKMSKGDFVKLVDYLDELTATFSEKVVLKIQQYRDLWMKRVLMRDLLIFVLILFGAAAGLYWSGVGFDSGSYIDFIKQRPAFSSLIAFAGVAILLMSHFFIRRTVINNILSDIEDEFPAGMSLANALNSNARIRHSIFRPTPVGWSFLQRQRIEAISKKLLDIRNKLADVLASNMDGKAA</sequence>
<dbReference type="AlphaFoldDB" id="A0A3B1ANU3"/>
<feature type="transmembrane region" description="Helical" evidence="1">
    <location>
        <begin position="123"/>
        <end position="144"/>
    </location>
</feature>
<accession>A0A3B1ANU3</accession>
<evidence type="ECO:0000256" key="1">
    <source>
        <dbReference type="SAM" id="Phobius"/>
    </source>
</evidence>
<keyword evidence="1" id="KW-1133">Transmembrane helix</keyword>
<organism evidence="2">
    <name type="scientific">hydrothermal vent metagenome</name>
    <dbReference type="NCBI Taxonomy" id="652676"/>
    <lineage>
        <taxon>unclassified sequences</taxon>
        <taxon>metagenomes</taxon>
        <taxon>ecological metagenomes</taxon>
    </lineage>
</organism>
<dbReference type="EMBL" id="UOFT01000048">
    <property type="protein sequence ID" value="VAW95584.1"/>
    <property type="molecule type" value="Genomic_DNA"/>
</dbReference>
<protein>
    <submittedName>
        <fullName evidence="2">Uncharacterized protein</fullName>
    </submittedName>
</protein>
<proteinExistence type="predicted"/>
<gene>
    <name evidence="2" type="ORF">MNBD_GAMMA23-1133</name>
</gene>
<feature type="transmembrane region" description="Helical" evidence="1">
    <location>
        <begin position="164"/>
        <end position="183"/>
    </location>
</feature>
<keyword evidence="1" id="KW-0472">Membrane</keyword>
<reference evidence="2" key="1">
    <citation type="submission" date="2018-06" db="EMBL/GenBank/DDBJ databases">
        <authorList>
            <person name="Zhirakovskaya E."/>
        </authorList>
    </citation>
    <scope>NUCLEOTIDE SEQUENCE</scope>
</reference>
<evidence type="ECO:0000313" key="2">
    <source>
        <dbReference type="EMBL" id="VAW95584.1"/>
    </source>
</evidence>
<keyword evidence="1" id="KW-0812">Transmembrane</keyword>